<gene>
    <name evidence="1" type="ORF">B5V00_12255</name>
</gene>
<keyword evidence="2" id="KW-1185">Reference proteome</keyword>
<dbReference type="OrthoDB" id="5477002at2"/>
<dbReference type="RefSeq" id="WP_085011095.1">
    <property type="nucleotide sequence ID" value="NZ_NAAD01000015.1"/>
</dbReference>
<dbReference type="STRING" id="1969733.B5V00_12255"/>
<evidence type="ECO:0000313" key="2">
    <source>
        <dbReference type="Proteomes" id="UP000193136"/>
    </source>
</evidence>
<dbReference type="EMBL" id="NAAD01000015">
    <property type="protein sequence ID" value="ORJ58614.1"/>
    <property type="molecule type" value="Genomic_DNA"/>
</dbReference>
<dbReference type="Proteomes" id="UP000193136">
    <property type="component" value="Unassembled WGS sequence"/>
</dbReference>
<comment type="caution">
    <text evidence="1">The sequence shown here is derived from an EMBL/GenBank/DDBJ whole genome shotgun (WGS) entry which is preliminary data.</text>
</comment>
<proteinExistence type="predicted"/>
<reference evidence="1 2" key="1">
    <citation type="submission" date="2017-03" db="EMBL/GenBank/DDBJ databases">
        <title>Genome sequence of Geothermobacter sp. EPR-M, Deep-Sea Iron Reducer.</title>
        <authorList>
            <person name="Tully B."/>
            <person name="Savalia P."/>
            <person name="Abuyen K."/>
            <person name="Baughan C."/>
            <person name="Romero E."/>
            <person name="Ronkowski C."/>
            <person name="Torres B."/>
            <person name="Tremblay J."/>
            <person name="Trujillo A."/>
            <person name="Tyler M."/>
            <person name="Perez-Rodriguez I."/>
            <person name="Amend J."/>
        </authorList>
    </citation>
    <scope>NUCLEOTIDE SEQUENCE [LARGE SCALE GENOMIC DNA]</scope>
    <source>
        <strain evidence="1 2">EPR-M</strain>
    </source>
</reference>
<name>A0A1X0Y0J6_9BACT</name>
<organism evidence="1 2">
    <name type="scientific">Geothermobacter hydrogeniphilus</name>
    <dbReference type="NCBI Taxonomy" id="1969733"/>
    <lineage>
        <taxon>Bacteria</taxon>
        <taxon>Pseudomonadati</taxon>
        <taxon>Thermodesulfobacteriota</taxon>
        <taxon>Desulfuromonadia</taxon>
        <taxon>Desulfuromonadales</taxon>
        <taxon>Geothermobacteraceae</taxon>
        <taxon>Geothermobacter</taxon>
    </lineage>
</organism>
<protein>
    <submittedName>
        <fullName evidence="1">Uncharacterized protein</fullName>
    </submittedName>
</protein>
<evidence type="ECO:0000313" key="1">
    <source>
        <dbReference type="EMBL" id="ORJ58614.1"/>
    </source>
</evidence>
<dbReference type="AlphaFoldDB" id="A0A1X0Y0J6"/>
<sequence>MVANSSSWDKKDDAWKVEASDINVKQITDEEFYNYFIVKDEVKDFIQLVQKKIIQAPKGYGKTLFLRKKASNFIKKHPNETFPRDGLCEDGKDHSIPILEDNTFKKNYYISEEDLKNKSRVSGKISNIKNAWMASIIQAAYDYVNNVGGKSVNKTIASFRNNLSLSAKELEKKLNDGTLQGFDQECYIFIDNIDRMVDFGYEIFLSDDERHIEDIGIFQFWVAIQVAFCLAINELPKKHIHVYGAVRHEALSLLDESYFEYADLTKLQRLMTCLDYNKNDIEKIYFNNIALSMGCSPISKNEQREAIVKYYGLRKPVIFNGLIKKNEKLFDYLYRHTLYKPRDIVNIGYKIRYTCKKHIADREEFIKMVVHEKSLYKSIVGDYLTEIGSPLQGKINVLANYNSDIKNILTINDLKTICRWINRIGKDEECDECIDCDKFHYFCYLYNAGLLGVEKAQSKKVTQKFQLPHQRDEILTGGYRSIHRLRKKDYFFLHPLLYGRAKFSANTKILIGDGDLFYKIYKYGIRSDDGRKYNVSMYLSENWKIKFKVIFDKNFSVYEELLRTAKDILDSQEIRKYLPESEIEKVYEMASKLEINRFSTHIDI</sequence>
<accession>A0A1X0Y0J6</accession>